<accession>A0A6C1FBW6</accession>
<keyword evidence="2" id="KW-0472">Membrane</keyword>
<evidence type="ECO:0000259" key="4">
    <source>
        <dbReference type="Pfam" id="PF13525"/>
    </source>
</evidence>
<reference evidence="5 6" key="1">
    <citation type="submission" date="2020-01" db="EMBL/GenBank/DDBJ databases">
        <title>Complete genome of Buchnera aphidicola isolated from Chaitophorus populeti.</title>
        <authorList>
            <person name="Park J."/>
            <person name="Xi H."/>
        </authorList>
    </citation>
    <scope>NUCLEOTIDE SEQUENCE [LARGE SCALE GENOMIC DNA]</scope>
    <source>
        <strain evidence="5 6">UsonBac</strain>
    </source>
</reference>
<dbReference type="Pfam" id="PF13525">
    <property type="entry name" value="YfiO"/>
    <property type="match status" value="1"/>
</dbReference>
<dbReference type="Gene3D" id="1.25.40.10">
    <property type="entry name" value="Tetratricopeptide repeat domain"/>
    <property type="match status" value="1"/>
</dbReference>
<dbReference type="CDD" id="cd15830">
    <property type="entry name" value="BamD"/>
    <property type="match status" value="1"/>
</dbReference>
<feature type="domain" description="Outer membrane lipoprotein BamD-like" evidence="4">
    <location>
        <begin position="46"/>
        <end position="245"/>
    </location>
</feature>
<dbReference type="NCBIfam" id="TIGR03302">
    <property type="entry name" value="OM_YfiO"/>
    <property type="match status" value="1"/>
</dbReference>
<dbReference type="InterPro" id="IPR017689">
    <property type="entry name" value="BamD"/>
</dbReference>
<dbReference type="InterPro" id="IPR011990">
    <property type="entry name" value="TPR-like_helical_dom_sf"/>
</dbReference>
<dbReference type="InterPro" id="IPR039565">
    <property type="entry name" value="BamD-like"/>
</dbReference>
<name>A0A6C1FBW6_BUCUN</name>
<gene>
    <name evidence="5" type="primary">bamD</name>
    <name evidence="5" type="ORF">GUU85_01880</name>
</gene>
<sequence length="257" mass="31164">MKRKKNIILIFIILCFNFTVNCRSLNSHVFIDTYLLYKKSQIETYLLYKKSQKELKNKRFNNMIVILEHIKNNNVTHFNDDKIRIHLIYGYYKTNNFNMAIKNIKEFLNNYPNHPNTDYAEYIKCLINIQLDKNIFLKNLLKDYYKRDLNHSIYTFLQLKKFINKYPYSLYLPNAKKHLLCLKNHLSEYDLQILKFYFFRQEYISVISRGQEMLQKYPETKSARIALKYMQKSYNSLKMFDISKKISKIIILNDVSS</sequence>
<dbReference type="RefSeq" id="WP_163119415.1">
    <property type="nucleotide sequence ID" value="NZ_CP047588.1"/>
</dbReference>
<keyword evidence="1" id="KW-0732">Signal</keyword>
<organism evidence="5 6">
    <name type="scientific">Buchnera aphidicola subsp. Uroleucon sonchi</name>
    <dbReference type="NCBI Taxonomy" id="118118"/>
    <lineage>
        <taxon>Bacteria</taxon>
        <taxon>Pseudomonadati</taxon>
        <taxon>Pseudomonadota</taxon>
        <taxon>Gammaproteobacteria</taxon>
        <taxon>Enterobacterales</taxon>
        <taxon>Erwiniaceae</taxon>
        <taxon>Buchnera</taxon>
    </lineage>
</organism>
<keyword evidence="3" id="KW-0998">Cell outer membrane</keyword>
<proteinExistence type="predicted"/>
<dbReference type="EMBL" id="CP047588">
    <property type="protein sequence ID" value="QIE02100.1"/>
    <property type="molecule type" value="Genomic_DNA"/>
</dbReference>
<dbReference type="Proteomes" id="UP000502958">
    <property type="component" value="Chromosome"/>
</dbReference>
<evidence type="ECO:0000313" key="6">
    <source>
        <dbReference type="Proteomes" id="UP000502958"/>
    </source>
</evidence>
<evidence type="ECO:0000256" key="1">
    <source>
        <dbReference type="ARBA" id="ARBA00022729"/>
    </source>
</evidence>
<dbReference type="AlphaFoldDB" id="A0A6C1FBW6"/>
<evidence type="ECO:0000313" key="5">
    <source>
        <dbReference type="EMBL" id="QIE02100.1"/>
    </source>
</evidence>
<evidence type="ECO:0000256" key="2">
    <source>
        <dbReference type="ARBA" id="ARBA00023136"/>
    </source>
</evidence>
<protein>
    <submittedName>
        <fullName evidence="5">Outer membrane protein assembly factor BamD</fullName>
    </submittedName>
</protein>
<evidence type="ECO:0000256" key="3">
    <source>
        <dbReference type="ARBA" id="ARBA00023237"/>
    </source>
</evidence>